<keyword evidence="3" id="KW-1133">Transmembrane helix</keyword>
<evidence type="ECO:0000256" key="1">
    <source>
        <dbReference type="ARBA" id="ARBA00023157"/>
    </source>
</evidence>
<keyword evidence="1" id="KW-1015">Disulfide bond</keyword>
<dbReference type="PROSITE" id="PS50923">
    <property type="entry name" value="SUSHI"/>
    <property type="match status" value="1"/>
</dbReference>
<feature type="domain" description="Sushi" evidence="4">
    <location>
        <begin position="52"/>
        <end position="118"/>
    </location>
</feature>
<evidence type="ECO:0000256" key="2">
    <source>
        <dbReference type="PROSITE-ProRule" id="PRU00302"/>
    </source>
</evidence>
<keyword evidence="3" id="KW-0812">Transmembrane</keyword>
<keyword evidence="3" id="KW-0472">Membrane</keyword>
<feature type="non-terminal residue" evidence="5">
    <location>
        <position position="1"/>
    </location>
</feature>
<sequence length="283" mass="31117">QERSEEPRGWKHSELGLEEEAELFLLIALHMAWIKQLVLLWSIFQAALAFKGNCSKPDFKLKNIDLSEIMDAHFEVGHRLRLKCQSGYKRKAGTSNLIRCQNNSKQIKWSEPNLKCIRLGLLATAWTAVRPSALTSSTTETEFPAAVLSDSTQKATAETTVTYSTDGTTGTEPITAKTALAERTVNPSTASETASDVTGSIGTTEFNQKATADRDIGLIVGTSTSILFISALCALFLLWIFAYKKKIGCIRSQEYDATPVLPIEVQTVTSANEAVPLQQETER</sequence>
<dbReference type="InterPro" id="IPR035976">
    <property type="entry name" value="Sushi/SCR/CCP_sf"/>
</dbReference>
<dbReference type="EMBL" id="KC814623">
    <property type="protein sequence ID" value="AGQ17902.1"/>
    <property type="molecule type" value="mRNA"/>
</dbReference>
<dbReference type="PANTHER" id="PTHR15060:SF0">
    <property type="entry name" value="INTERLEUKIN-15 RECEPTOR SUBUNIT ALPHA"/>
    <property type="match status" value="1"/>
</dbReference>
<comment type="caution">
    <text evidence="2">Lacks conserved residue(s) required for the propagation of feature annotation.</text>
</comment>
<name>V9NJB4_GINCI</name>
<feature type="transmembrane region" description="Helical" evidence="3">
    <location>
        <begin position="216"/>
        <end position="242"/>
    </location>
</feature>
<evidence type="ECO:0000256" key="3">
    <source>
        <dbReference type="SAM" id="Phobius"/>
    </source>
</evidence>
<dbReference type="GO" id="GO:0042010">
    <property type="term" value="F:interleukin-15 receptor activity"/>
    <property type="evidence" value="ECO:0007669"/>
    <property type="project" value="InterPro"/>
</dbReference>
<keyword evidence="2" id="KW-0768">Sushi</keyword>
<dbReference type="CDD" id="cd00033">
    <property type="entry name" value="CCP"/>
    <property type="match status" value="1"/>
</dbReference>
<gene>
    <name evidence="5" type="primary">IL15RA</name>
</gene>
<evidence type="ECO:0000259" key="4">
    <source>
        <dbReference type="PROSITE" id="PS50923"/>
    </source>
</evidence>
<keyword evidence="5" id="KW-0675">Receptor</keyword>
<dbReference type="SMART" id="SM00032">
    <property type="entry name" value="CCP"/>
    <property type="match status" value="1"/>
</dbReference>
<reference evidence="5" key="1">
    <citation type="journal article" date="2014" name="Nature">
        <title>Elephant shark genome provides unique insights into gnathostome evolution.</title>
        <authorList>
            <consortium name="International Elephant Shark Genome Sequencing Consortium"/>
            <person name="Venkatesh B."/>
            <person name="Lee A.P."/>
            <person name="Ravi V."/>
            <person name="Maurya A.K."/>
            <person name="Lian M.M."/>
            <person name="Swann J.B."/>
            <person name="Ohta Y."/>
            <person name="Flajnik M.F."/>
            <person name="Sutoh Y."/>
            <person name="Kasahara M."/>
            <person name="Hoon S."/>
            <person name="Gangu V."/>
            <person name="Roy S.W."/>
            <person name="Irimia M."/>
            <person name="Korzh V."/>
            <person name="Kondrychyn I."/>
            <person name="Lim Z.W."/>
            <person name="Tay B.H."/>
            <person name="Tohari S."/>
            <person name="Kong K.W."/>
            <person name="Ho S."/>
            <person name="Lorente-Galdos B."/>
            <person name="Quilez J."/>
            <person name="Marques-Bonet T."/>
            <person name="Raney B.J."/>
            <person name="Ingham P.W."/>
            <person name="Tay A."/>
            <person name="Hillier L.W."/>
            <person name="Minx P."/>
            <person name="Boehm T."/>
            <person name="Wilson R.K."/>
            <person name="Brenner S."/>
            <person name="Warren W.C."/>
        </authorList>
    </citation>
    <scope>NUCLEOTIDE SEQUENCE</scope>
    <source>
        <tissue evidence="5">Spleen</tissue>
    </source>
</reference>
<dbReference type="SUPFAM" id="SSF57535">
    <property type="entry name" value="Complement control module/SCR domain"/>
    <property type="match status" value="1"/>
</dbReference>
<dbReference type="Gene3D" id="2.20.28.230">
    <property type="match status" value="1"/>
</dbReference>
<dbReference type="InterPro" id="IPR000436">
    <property type="entry name" value="Sushi_SCR_CCP_dom"/>
</dbReference>
<proteinExistence type="evidence at transcript level"/>
<dbReference type="InterPro" id="IPR042372">
    <property type="entry name" value="IL15RA"/>
</dbReference>
<dbReference type="Pfam" id="PF00084">
    <property type="entry name" value="Sushi"/>
    <property type="match status" value="1"/>
</dbReference>
<dbReference type="AlphaFoldDB" id="V9NJB4"/>
<dbReference type="PANTHER" id="PTHR15060">
    <property type="entry name" value="INTERLEUKIN-15 RECEPTOR SUBUNIT ALPHA"/>
    <property type="match status" value="1"/>
</dbReference>
<organism evidence="5">
    <name type="scientific">Ginglymostoma cirratum</name>
    <name type="common">Nurse shark</name>
    <name type="synonym">Squalus cirratus</name>
    <dbReference type="NCBI Taxonomy" id="7801"/>
    <lineage>
        <taxon>Eukaryota</taxon>
        <taxon>Metazoa</taxon>
        <taxon>Chordata</taxon>
        <taxon>Craniata</taxon>
        <taxon>Vertebrata</taxon>
        <taxon>Chondrichthyes</taxon>
        <taxon>Elasmobranchii</taxon>
        <taxon>Galeomorphii</taxon>
        <taxon>Galeoidea</taxon>
        <taxon>Orectolobiformes</taxon>
        <taxon>Ginglymostomatidae</taxon>
        <taxon>Ginglymostoma</taxon>
    </lineage>
</organism>
<protein>
    <submittedName>
        <fullName evidence="5">Interleukin 15 receptor, alpha</fullName>
    </submittedName>
</protein>
<evidence type="ECO:0000313" key="5">
    <source>
        <dbReference type="EMBL" id="AGQ17902.1"/>
    </source>
</evidence>
<accession>V9NJB4</accession>